<dbReference type="STRING" id="1236971.JCM9152_4017"/>
<sequence>MWRKVIIFMLIICLSVQPLTGYAHSTDDSHDVVVIVVPALSFLETPLLFQSENPIWKDAAFAAMNVRPDGPYSYLNNMVTIGTGRKAVGVQEWNSFEDSEYIKGIRSRDWMQQLTGKACSDCIIQPLFHRLVDKNKQTTHKAVPGRFGQLFINNQIVNRVFGHSDTYDEQLRYASLLTMNEEGYAEGDILLAVKDDQQFPYSMKMDKQFLIDKLSTKDSQRTFSVIEWGDFYRLFSLKPFMEKEYFNKQLSILLQELTLFVEQVTAENDVWLIAPMMHQEAYELRYQLAPVFYWSPDHAGGTLTSKTTRRHGLVSSIDFIPTWLQSFEVDSDSYWAGQPMQVIDPSVHSRTIHDRVDDMVLIYKTRASVVSIYVTVLVISLLVAAFFGWFHPHQRIVWQRWNRVCLLVALMSPFWFLSLAPLVSYIGIIGFVFGLIIATFLSGFYLERYSRYPIAFIGGLTAVVITLDLFTGSWFMQRSFLGYDPIIGARYYGIGNEFVGVYMISVLMMISPFVYKKGFYSVTSLGLLSLFMFIVLGKSSLGTNAGASLASAIVFGFLFVKWFHLRMGKKSLILITLFTVLVMLGLFSLQIGDQTHIGVAFERLMAGDLSYITDTIIRKLKMNVKLIRHSHWTQLFVTSYVLVAIILWKKRMQLRDKRKQLFLQTGVVASFALCVFNDSGVVAAAISMFSVVSTHYYWLAKCKERKELAPFHSPKSSLPIEDKT</sequence>
<feature type="transmembrane region" description="Helical" evidence="1">
    <location>
        <begin position="542"/>
        <end position="560"/>
    </location>
</feature>
<dbReference type="RefSeq" id="WP_035346779.1">
    <property type="nucleotide sequence ID" value="NZ_BAUU01000037.1"/>
</dbReference>
<proteinExistence type="predicted"/>
<keyword evidence="1" id="KW-1133">Transmembrane helix</keyword>
<evidence type="ECO:0008006" key="5">
    <source>
        <dbReference type="Google" id="ProtNLM"/>
    </source>
</evidence>
<evidence type="ECO:0000256" key="2">
    <source>
        <dbReference type="SAM" id="SignalP"/>
    </source>
</evidence>
<protein>
    <recommendedName>
        <fullName evidence="5">Phosphoglyceromutase</fullName>
    </recommendedName>
</protein>
<dbReference type="AlphaFoldDB" id="W4QKR3"/>
<dbReference type="EMBL" id="BAUU01000037">
    <property type="protein sequence ID" value="GAE32482.1"/>
    <property type="molecule type" value="Genomic_DNA"/>
</dbReference>
<comment type="caution">
    <text evidence="3">The sequence shown here is derived from an EMBL/GenBank/DDBJ whole genome shotgun (WGS) entry which is preliminary data.</text>
</comment>
<evidence type="ECO:0000313" key="4">
    <source>
        <dbReference type="Proteomes" id="UP000018895"/>
    </source>
</evidence>
<feature type="transmembrane region" description="Helical" evidence="1">
    <location>
        <begin position="370"/>
        <end position="389"/>
    </location>
</feature>
<feature type="transmembrane region" description="Helical" evidence="1">
    <location>
        <begin position="401"/>
        <end position="419"/>
    </location>
</feature>
<feature type="transmembrane region" description="Helical" evidence="1">
    <location>
        <begin position="518"/>
        <end position="536"/>
    </location>
</feature>
<evidence type="ECO:0000313" key="3">
    <source>
        <dbReference type="EMBL" id="GAE32482.1"/>
    </source>
</evidence>
<gene>
    <name evidence="3" type="ORF">JCM9152_4017</name>
</gene>
<dbReference type="OrthoDB" id="3199331at2"/>
<feature type="transmembrane region" description="Helical" evidence="1">
    <location>
        <begin position="572"/>
        <end position="591"/>
    </location>
</feature>
<evidence type="ECO:0000256" key="1">
    <source>
        <dbReference type="SAM" id="Phobius"/>
    </source>
</evidence>
<feature type="signal peptide" evidence="2">
    <location>
        <begin position="1"/>
        <end position="25"/>
    </location>
</feature>
<accession>W4QKR3</accession>
<dbReference type="Proteomes" id="UP000018895">
    <property type="component" value="Unassembled WGS sequence"/>
</dbReference>
<keyword evidence="4" id="KW-1185">Reference proteome</keyword>
<keyword evidence="1" id="KW-0472">Membrane</keyword>
<organism evidence="3 4">
    <name type="scientific">Halalkalibacter hemicellulosilyticusJCM 9152</name>
    <dbReference type="NCBI Taxonomy" id="1236971"/>
    <lineage>
        <taxon>Bacteria</taxon>
        <taxon>Bacillati</taxon>
        <taxon>Bacillota</taxon>
        <taxon>Bacilli</taxon>
        <taxon>Bacillales</taxon>
        <taxon>Bacillaceae</taxon>
        <taxon>Halalkalibacter</taxon>
    </lineage>
</organism>
<feature type="chain" id="PRO_5039141431" description="Phosphoglyceromutase" evidence="2">
    <location>
        <begin position="26"/>
        <end position="724"/>
    </location>
</feature>
<keyword evidence="2" id="KW-0732">Signal</keyword>
<reference evidence="3" key="1">
    <citation type="journal article" date="2014" name="Genome Announc.">
        <title>Draft Genome Sequences of Three Alkaliphilic Bacillus Strains, Bacillus wakoensis JCM 9140T, Bacillus akibai JCM 9157T, and Bacillus hemicellulosilyticus JCM 9152T.</title>
        <authorList>
            <person name="Yuki M."/>
            <person name="Oshima K."/>
            <person name="Suda W."/>
            <person name="Oshida Y."/>
            <person name="Kitamura K."/>
            <person name="Iida T."/>
            <person name="Hattori M."/>
            <person name="Ohkuma M."/>
        </authorList>
    </citation>
    <scope>NUCLEOTIDE SEQUENCE [LARGE SCALE GENOMIC DNA]</scope>
    <source>
        <strain evidence="3">JCM 9152</strain>
    </source>
</reference>
<feature type="transmembrane region" description="Helical" evidence="1">
    <location>
        <begin position="491"/>
        <end position="511"/>
    </location>
</feature>
<feature type="transmembrane region" description="Helical" evidence="1">
    <location>
        <begin position="631"/>
        <end position="648"/>
    </location>
</feature>
<feature type="transmembrane region" description="Helical" evidence="1">
    <location>
        <begin position="453"/>
        <end position="471"/>
    </location>
</feature>
<keyword evidence="1" id="KW-0812">Transmembrane</keyword>
<feature type="transmembrane region" description="Helical" evidence="1">
    <location>
        <begin position="425"/>
        <end position="446"/>
    </location>
</feature>
<name>W4QKR3_9BACI</name>